<dbReference type="GO" id="GO:0045211">
    <property type="term" value="C:postsynaptic membrane"/>
    <property type="evidence" value="ECO:0007669"/>
    <property type="project" value="UniProtKB-SubCell"/>
</dbReference>
<evidence type="ECO:0000256" key="5">
    <source>
        <dbReference type="ARBA" id="ARBA00022989"/>
    </source>
</evidence>
<keyword evidence="2" id="KW-1003">Cell membrane</keyword>
<organism evidence="31 32">
    <name type="scientific">Leptobrachium leishanense</name>
    <name type="common">Leishan spiny toad</name>
    <dbReference type="NCBI Taxonomy" id="445787"/>
    <lineage>
        <taxon>Eukaryota</taxon>
        <taxon>Metazoa</taxon>
        <taxon>Chordata</taxon>
        <taxon>Craniata</taxon>
        <taxon>Vertebrata</taxon>
        <taxon>Euteleostomi</taxon>
        <taxon>Amphibia</taxon>
        <taxon>Batrachia</taxon>
        <taxon>Anura</taxon>
        <taxon>Pelobatoidea</taxon>
        <taxon>Megophryidae</taxon>
        <taxon>Leptobrachium</taxon>
    </lineage>
</organism>
<keyword evidence="10" id="KW-0675">Receptor</keyword>
<comment type="similarity">
    <text evidence="21">Belongs to the ligand-gated ion channel (TC 1.A.9) family. 5-hydroxytryptamine receptor (TC 1.A.9.2) subfamily. HTR3A sub-subfamily.</text>
</comment>
<evidence type="ECO:0000256" key="28">
    <source>
        <dbReference type="SAM" id="Coils"/>
    </source>
</evidence>
<feature type="coiled-coil region" evidence="28">
    <location>
        <begin position="418"/>
        <end position="445"/>
    </location>
</feature>
<evidence type="ECO:0000313" key="32">
    <source>
        <dbReference type="Proteomes" id="UP000694569"/>
    </source>
</evidence>
<comment type="catalytic activity">
    <reaction evidence="18">
        <text>Na(+)(in) = Na(+)(out)</text>
        <dbReference type="Rhea" id="RHEA:34963"/>
        <dbReference type="ChEBI" id="CHEBI:29101"/>
    </reaction>
</comment>
<sequence length="493" mass="57197">MVEIKWSNLAQPLLCLTHRINMCVTKHDNNVGKTVILVLLCVAVQEMDGLMSPLPAHVNLSLHLMTNYNKGLRPVKSLSTTTTVYIDIILYAILGVDEKNQMLTTYIWYNQSWVDEFLTWDPNDFENVTQISLPTACIWNPDIFVIEFVDAEKSPDIPYVYLNHEGRVFNNKPIQIVTSCSLNIYYFPFDIQNCTLTFTSWIHPLEDINVSVWKTQEEMKKDKRIFKNEGEWELLYVLPQYNEFKEMEESYGEIKFHVIIKRRPLFYVANLMLPSMFLMVMDLIGYYLPPECGERISFKITLLLGYSVFLIIVSDTLPATSTGTPLIAVYFVVCMALLVISLSESIFVVRMVEKRNLHSQVPEWLRKLVMEKIRFFLCIRNPNQFDESCAGSSTVSWQVDHSYTGEDDKRSSVHNQPLRESHAILEKILREVASLRNQLEKHEDLAIVKQWLQVVYVLDTLLFRLYLLAFFAYVVSLSVLWSHGLNSNLDTIP</sequence>
<feature type="transmembrane region" description="Helical" evidence="27">
    <location>
        <begin position="327"/>
        <end position="349"/>
    </location>
</feature>
<protein>
    <recommendedName>
        <fullName evidence="23">5-hydroxytryptamine receptor 3A</fullName>
    </recommendedName>
    <alternativeName>
        <fullName evidence="25">5-hydroxytryptamine receptor 3</fullName>
    </alternativeName>
    <alternativeName>
        <fullName evidence="24">Serotonin receptor 3A</fullName>
    </alternativeName>
    <alternativeName>
        <fullName evidence="26">Serotonin-gated ion channel receptor</fullName>
    </alternativeName>
</protein>
<dbReference type="InterPro" id="IPR036719">
    <property type="entry name" value="Neuro-gated_channel_TM_sf"/>
</dbReference>
<evidence type="ECO:0000256" key="4">
    <source>
        <dbReference type="ARBA" id="ARBA00022729"/>
    </source>
</evidence>
<keyword evidence="6" id="KW-0770">Synapse</keyword>
<dbReference type="InterPro" id="IPR006201">
    <property type="entry name" value="Neur_channel"/>
</dbReference>
<dbReference type="GO" id="GO:0005230">
    <property type="term" value="F:extracellular ligand-gated monoatomic ion channel activity"/>
    <property type="evidence" value="ECO:0007669"/>
    <property type="project" value="InterPro"/>
</dbReference>
<keyword evidence="11" id="KW-0325">Glycoprotein</keyword>
<dbReference type="SUPFAM" id="SSF90112">
    <property type="entry name" value="Neurotransmitter-gated ion-channel transmembrane pore"/>
    <property type="match status" value="1"/>
</dbReference>
<evidence type="ECO:0000256" key="24">
    <source>
        <dbReference type="ARBA" id="ARBA00078864"/>
    </source>
</evidence>
<reference evidence="31" key="2">
    <citation type="submission" date="2025-09" db="UniProtKB">
        <authorList>
            <consortium name="Ensembl"/>
        </authorList>
    </citation>
    <scope>IDENTIFICATION</scope>
</reference>
<evidence type="ECO:0000256" key="27">
    <source>
        <dbReference type="RuleBase" id="RU000687"/>
    </source>
</evidence>
<dbReference type="InterPro" id="IPR036734">
    <property type="entry name" value="Neur_chan_lig-bd_sf"/>
</dbReference>
<dbReference type="PANTHER" id="PTHR18945">
    <property type="entry name" value="NEUROTRANSMITTER GATED ION CHANNEL"/>
    <property type="match status" value="1"/>
</dbReference>
<dbReference type="GO" id="GO:0004888">
    <property type="term" value="F:transmembrane signaling receptor activity"/>
    <property type="evidence" value="ECO:0007669"/>
    <property type="project" value="InterPro"/>
</dbReference>
<accession>A0A8C5PXC1</accession>
<evidence type="ECO:0000256" key="9">
    <source>
        <dbReference type="ARBA" id="ARBA00023157"/>
    </source>
</evidence>
<keyword evidence="1 27" id="KW-0813">Transport</keyword>
<evidence type="ECO:0000256" key="22">
    <source>
        <dbReference type="ARBA" id="ARBA00061864"/>
    </source>
</evidence>
<evidence type="ECO:0000313" key="31">
    <source>
        <dbReference type="Ensembl" id="ENSLLEP00000028833.1"/>
    </source>
</evidence>
<dbReference type="Gene3D" id="2.70.170.10">
    <property type="entry name" value="Neurotransmitter-gated ion-channel ligand-binding domain"/>
    <property type="match status" value="1"/>
</dbReference>
<dbReference type="SUPFAM" id="SSF63712">
    <property type="entry name" value="Nicotinic receptor ligand binding domain-like"/>
    <property type="match status" value="1"/>
</dbReference>
<comment type="catalytic activity">
    <reaction evidence="17">
        <text>K(+)(in) = K(+)(out)</text>
        <dbReference type="Rhea" id="RHEA:29463"/>
        <dbReference type="ChEBI" id="CHEBI:29103"/>
    </reaction>
</comment>
<keyword evidence="3 27" id="KW-0812">Transmembrane</keyword>
<evidence type="ECO:0000259" key="30">
    <source>
        <dbReference type="Pfam" id="PF02932"/>
    </source>
</evidence>
<dbReference type="GeneTree" id="ENSGT00940000157705"/>
<comment type="catalytic activity">
    <reaction evidence="16">
        <text>Mg(2+)(in) = Mg(2+)(out)</text>
        <dbReference type="Rhea" id="RHEA:29827"/>
        <dbReference type="ChEBI" id="CHEBI:18420"/>
    </reaction>
</comment>
<reference evidence="31" key="1">
    <citation type="submission" date="2025-08" db="UniProtKB">
        <authorList>
            <consortium name="Ensembl"/>
        </authorList>
    </citation>
    <scope>IDENTIFICATION</scope>
</reference>
<dbReference type="Pfam" id="PF02932">
    <property type="entry name" value="Neur_chan_memb"/>
    <property type="match status" value="1"/>
</dbReference>
<evidence type="ECO:0000256" key="21">
    <source>
        <dbReference type="ARBA" id="ARBA00061202"/>
    </source>
</evidence>
<comment type="subcellular location">
    <subcellularLocation>
        <location evidence="15">Postsynaptic cell membrane</location>
        <topology evidence="15">Multi-pass membrane protein</topology>
    </subcellularLocation>
</comment>
<keyword evidence="13" id="KW-1071">Ligand-gated ion channel</keyword>
<dbReference type="PRINTS" id="PR00252">
    <property type="entry name" value="NRIONCHANNEL"/>
</dbReference>
<evidence type="ECO:0000256" key="20">
    <source>
        <dbReference type="ARBA" id="ARBA00037540"/>
    </source>
</evidence>
<comment type="function">
    <text evidence="20">Forms serotonin (5-hydroxytryptamine/5-HT3)-activated cation-selective channel complexes, which when activated cause fast, depolarizing responses in neurons.</text>
</comment>
<evidence type="ECO:0000256" key="7">
    <source>
        <dbReference type="ARBA" id="ARBA00023065"/>
    </source>
</evidence>
<keyword evidence="32" id="KW-1185">Reference proteome</keyword>
<dbReference type="NCBIfam" id="TIGR00860">
    <property type="entry name" value="LIC"/>
    <property type="match status" value="1"/>
</dbReference>
<dbReference type="Proteomes" id="UP000694569">
    <property type="component" value="Unplaced"/>
</dbReference>
<evidence type="ECO:0000256" key="16">
    <source>
        <dbReference type="ARBA" id="ARBA00034269"/>
    </source>
</evidence>
<dbReference type="Ensembl" id="ENSLLET00000029953.1">
    <property type="protein sequence ID" value="ENSLLEP00000028833.1"/>
    <property type="gene ID" value="ENSLLEG00000017894.1"/>
</dbReference>
<dbReference type="PRINTS" id="PR01708">
    <property type="entry name" value="5HT3RECEPTOR"/>
</dbReference>
<dbReference type="CDD" id="cd19063">
    <property type="entry name" value="LGIC_TM_5-HT3"/>
    <property type="match status" value="1"/>
</dbReference>
<evidence type="ECO:0000256" key="3">
    <source>
        <dbReference type="ARBA" id="ARBA00022692"/>
    </source>
</evidence>
<keyword evidence="12" id="KW-0628">Postsynaptic cell membrane</keyword>
<keyword evidence="5 27" id="KW-1133">Transmembrane helix</keyword>
<evidence type="ECO:0000256" key="19">
    <source>
        <dbReference type="ARBA" id="ARBA00036634"/>
    </source>
</evidence>
<evidence type="ECO:0000256" key="14">
    <source>
        <dbReference type="ARBA" id="ARBA00023303"/>
    </source>
</evidence>
<dbReference type="PROSITE" id="PS00236">
    <property type="entry name" value="NEUROTR_ION_CHANNEL"/>
    <property type="match status" value="1"/>
</dbReference>
<comment type="catalytic activity">
    <reaction evidence="19">
        <text>Ca(2+)(in) = Ca(2+)(out)</text>
        <dbReference type="Rhea" id="RHEA:29671"/>
        <dbReference type="ChEBI" id="CHEBI:29108"/>
    </reaction>
</comment>
<evidence type="ECO:0000256" key="23">
    <source>
        <dbReference type="ARBA" id="ARBA00068982"/>
    </source>
</evidence>
<keyword evidence="8 27" id="KW-0472">Membrane</keyword>
<keyword evidence="9" id="KW-1015">Disulfide bond</keyword>
<feature type="transmembrane region" description="Helical" evidence="27">
    <location>
        <begin position="300"/>
        <end position="321"/>
    </location>
</feature>
<evidence type="ECO:0000256" key="13">
    <source>
        <dbReference type="ARBA" id="ARBA00023286"/>
    </source>
</evidence>
<dbReference type="InterPro" id="IPR008132">
    <property type="entry name" value="5HT3_rcpt"/>
</dbReference>
<proteinExistence type="inferred from homology"/>
<keyword evidence="28" id="KW-0175">Coiled coil</keyword>
<feature type="domain" description="Neurotransmitter-gated ion-channel ligand-binding" evidence="29">
    <location>
        <begin position="60"/>
        <end position="264"/>
    </location>
</feature>
<dbReference type="InterPro" id="IPR008133">
    <property type="entry name" value="5HT3_rcpt_A"/>
</dbReference>
<dbReference type="OrthoDB" id="410315at2759"/>
<dbReference type="FunFam" id="1.20.58.390:FF:000020">
    <property type="entry name" value="5-hydroxytryptamine (serotonin) receptor 3A"/>
    <property type="match status" value="1"/>
</dbReference>
<evidence type="ECO:0000256" key="12">
    <source>
        <dbReference type="ARBA" id="ARBA00023257"/>
    </source>
</evidence>
<evidence type="ECO:0000259" key="29">
    <source>
        <dbReference type="Pfam" id="PF02931"/>
    </source>
</evidence>
<dbReference type="InterPro" id="IPR006029">
    <property type="entry name" value="Neurotrans-gated_channel_TM"/>
</dbReference>
<evidence type="ECO:0000256" key="25">
    <source>
        <dbReference type="ARBA" id="ARBA00080492"/>
    </source>
</evidence>
<keyword evidence="14 27" id="KW-0407">Ion channel</keyword>
<feature type="transmembrane region" description="Helical" evidence="27">
    <location>
        <begin position="265"/>
        <end position="288"/>
    </location>
</feature>
<evidence type="ECO:0000256" key="17">
    <source>
        <dbReference type="ARBA" id="ARBA00034430"/>
    </source>
</evidence>
<dbReference type="Gene3D" id="1.20.58.390">
    <property type="entry name" value="Neurotransmitter-gated ion-channel transmembrane domain"/>
    <property type="match status" value="1"/>
</dbReference>
<evidence type="ECO:0000256" key="6">
    <source>
        <dbReference type="ARBA" id="ARBA00023018"/>
    </source>
</evidence>
<dbReference type="InterPro" id="IPR006202">
    <property type="entry name" value="Neur_chan_lig-bd"/>
</dbReference>
<name>A0A8C5PXC1_9ANUR</name>
<dbReference type="PRINTS" id="PR01709">
    <property type="entry name" value="5HT3ARECEPTR"/>
</dbReference>
<dbReference type="Pfam" id="PF02931">
    <property type="entry name" value="Neur_chan_LBD"/>
    <property type="match status" value="1"/>
</dbReference>
<keyword evidence="7 27" id="KW-0406">Ion transport</keyword>
<dbReference type="AlphaFoldDB" id="A0A8C5PXC1"/>
<feature type="transmembrane region" description="Helical" evidence="27">
    <location>
        <begin position="461"/>
        <end position="481"/>
    </location>
</feature>
<evidence type="ECO:0000256" key="18">
    <source>
        <dbReference type="ARBA" id="ARBA00036239"/>
    </source>
</evidence>
<comment type="subunit">
    <text evidence="22">Forms homopentameric as well as heteropentameric serotonin-activated cation-selective channel complexes with HTR3B or HTR3C or HTR3D or HTR3E. The homomeric complex is functional but exhibits low conductance with modified voltage dependence, and decreased agonist and antagonist affinity. Heteropentameric complexes display properties which resemble that of neuronal serotonin-activated channels in vivo. Interacts with RIC3.</text>
</comment>
<dbReference type="InterPro" id="IPR018000">
    <property type="entry name" value="Neurotransmitter_ion_chnl_CS"/>
</dbReference>
<evidence type="ECO:0000256" key="11">
    <source>
        <dbReference type="ARBA" id="ARBA00023180"/>
    </source>
</evidence>
<evidence type="ECO:0000256" key="10">
    <source>
        <dbReference type="ARBA" id="ARBA00023170"/>
    </source>
</evidence>
<evidence type="ECO:0000256" key="8">
    <source>
        <dbReference type="ARBA" id="ARBA00023136"/>
    </source>
</evidence>
<dbReference type="InterPro" id="IPR049944">
    <property type="entry name" value="LGIC_TM_5-HT3"/>
</dbReference>
<dbReference type="FunFam" id="2.70.170.10:FF:000017">
    <property type="entry name" value="5-hydroxytryptamine receptor 3A"/>
    <property type="match status" value="1"/>
</dbReference>
<keyword evidence="4" id="KW-0732">Signal</keyword>
<dbReference type="InterPro" id="IPR038050">
    <property type="entry name" value="Neuro_actylchol_rec"/>
</dbReference>
<feature type="domain" description="Neurotransmitter-gated ion-channel transmembrane" evidence="30">
    <location>
        <begin position="272"/>
        <end position="473"/>
    </location>
</feature>
<evidence type="ECO:0000256" key="15">
    <source>
        <dbReference type="ARBA" id="ARBA00034104"/>
    </source>
</evidence>
<evidence type="ECO:0000256" key="26">
    <source>
        <dbReference type="ARBA" id="ARBA00083210"/>
    </source>
</evidence>
<evidence type="ECO:0000256" key="2">
    <source>
        <dbReference type="ARBA" id="ARBA00022475"/>
    </source>
</evidence>
<evidence type="ECO:0000256" key="1">
    <source>
        <dbReference type="ARBA" id="ARBA00022448"/>
    </source>
</evidence>